<evidence type="ECO:0000313" key="2">
    <source>
        <dbReference type="EMBL" id="HJG92412.1"/>
    </source>
</evidence>
<reference evidence="2" key="2">
    <citation type="submission" date="2021-09" db="EMBL/GenBank/DDBJ databases">
        <authorList>
            <person name="Gilroy R."/>
        </authorList>
    </citation>
    <scope>NUCLEOTIDE SEQUENCE</scope>
    <source>
        <strain evidence="2">ChiGjej5B5-22894</strain>
    </source>
</reference>
<gene>
    <name evidence="2" type="ORF">K8V81_11900</name>
</gene>
<keyword evidence="1" id="KW-1133">Transmembrane helix</keyword>
<keyword evidence="1" id="KW-0472">Membrane</keyword>
<accession>A0A921MXT3</accession>
<sequence length="74" mass="7562">MTTMHPGHIERGGRWTKPAVGRPVLFALLLIIAALGTLVLLIAGPSLALPLAIGCAASLVMLVGVAWAVAGPRL</sequence>
<feature type="transmembrane region" description="Helical" evidence="1">
    <location>
        <begin position="49"/>
        <end position="70"/>
    </location>
</feature>
<reference evidence="2" key="1">
    <citation type="journal article" date="2021" name="PeerJ">
        <title>Extensive microbial diversity within the chicken gut microbiome revealed by metagenomics and culture.</title>
        <authorList>
            <person name="Gilroy R."/>
            <person name="Ravi A."/>
            <person name="Getino M."/>
            <person name="Pursley I."/>
            <person name="Horton D.L."/>
            <person name="Alikhan N.F."/>
            <person name="Baker D."/>
            <person name="Gharbi K."/>
            <person name="Hall N."/>
            <person name="Watson M."/>
            <person name="Adriaenssens E.M."/>
            <person name="Foster-Nyarko E."/>
            <person name="Jarju S."/>
            <person name="Secka A."/>
            <person name="Antonio M."/>
            <person name="Oren A."/>
            <person name="Chaudhuri R.R."/>
            <person name="La Ragione R."/>
            <person name="Hildebrand F."/>
            <person name="Pallen M.J."/>
        </authorList>
    </citation>
    <scope>NUCLEOTIDE SEQUENCE</scope>
    <source>
        <strain evidence="2">ChiGjej5B5-22894</strain>
    </source>
</reference>
<dbReference type="Proteomes" id="UP000742460">
    <property type="component" value="Unassembled WGS sequence"/>
</dbReference>
<dbReference type="AlphaFoldDB" id="A0A921MXT3"/>
<dbReference type="EMBL" id="DYUE01000277">
    <property type="protein sequence ID" value="HJG92412.1"/>
    <property type="molecule type" value="Genomic_DNA"/>
</dbReference>
<comment type="caution">
    <text evidence="2">The sequence shown here is derived from an EMBL/GenBank/DDBJ whole genome shotgun (WGS) entry which is preliminary data.</text>
</comment>
<name>A0A921MXT3_9MICO</name>
<keyword evidence="1" id="KW-0812">Transmembrane</keyword>
<evidence type="ECO:0000256" key="1">
    <source>
        <dbReference type="SAM" id="Phobius"/>
    </source>
</evidence>
<protein>
    <submittedName>
        <fullName evidence="2">Uncharacterized protein</fullName>
    </submittedName>
</protein>
<evidence type="ECO:0000313" key="3">
    <source>
        <dbReference type="Proteomes" id="UP000742460"/>
    </source>
</evidence>
<organism evidence="2 3">
    <name type="scientific">Brachybacterium massiliense</name>
    <dbReference type="NCBI Taxonomy" id="1755098"/>
    <lineage>
        <taxon>Bacteria</taxon>
        <taxon>Bacillati</taxon>
        <taxon>Actinomycetota</taxon>
        <taxon>Actinomycetes</taxon>
        <taxon>Micrococcales</taxon>
        <taxon>Dermabacteraceae</taxon>
        <taxon>Brachybacterium</taxon>
    </lineage>
</organism>
<proteinExistence type="predicted"/>
<feature type="transmembrane region" description="Helical" evidence="1">
    <location>
        <begin position="24"/>
        <end position="43"/>
    </location>
</feature>
<dbReference type="RefSeq" id="WP_087484464.1">
    <property type="nucleotide sequence ID" value="NZ_FXXB01000007.1"/>
</dbReference>